<proteinExistence type="predicted"/>
<dbReference type="AlphaFoldDB" id="A0A915HNA2"/>
<evidence type="ECO:0000313" key="1">
    <source>
        <dbReference type="Proteomes" id="UP000887565"/>
    </source>
</evidence>
<sequence>MYKILTGQLSPLLMVSYRH</sequence>
<evidence type="ECO:0000313" key="2">
    <source>
        <dbReference type="WBParaSite" id="nRc.2.0.1.t03179-RA"/>
    </source>
</evidence>
<dbReference type="WBParaSite" id="nRc.2.0.1.t03179-RA">
    <property type="protein sequence ID" value="nRc.2.0.1.t03179-RA"/>
    <property type="gene ID" value="nRc.2.0.1.g03179"/>
</dbReference>
<dbReference type="Proteomes" id="UP000887565">
    <property type="component" value="Unplaced"/>
</dbReference>
<protein>
    <submittedName>
        <fullName evidence="2">Uncharacterized protein</fullName>
    </submittedName>
</protein>
<name>A0A915HNA2_ROMCU</name>
<accession>A0A915HNA2</accession>
<keyword evidence="1" id="KW-1185">Reference proteome</keyword>
<reference evidence="2" key="1">
    <citation type="submission" date="2022-11" db="UniProtKB">
        <authorList>
            <consortium name="WormBaseParasite"/>
        </authorList>
    </citation>
    <scope>IDENTIFICATION</scope>
</reference>
<organism evidence="1 2">
    <name type="scientific">Romanomermis culicivorax</name>
    <name type="common">Nematode worm</name>
    <dbReference type="NCBI Taxonomy" id="13658"/>
    <lineage>
        <taxon>Eukaryota</taxon>
        <taxon>Metazoa</taxon>
        <taxon>Ecdysozoa</taxon>
        <taxon>Nematoda</taxon>
        <taxon>Enoplea</taxon>
        <taxon>Dorylaimia</taxon>
        <taxon>Mermithida</taxon>
        <taxon>Mermithoidea</taxon>
        <taxon>Mermithidae</taxon>
        <taxon>Romanomermis</taxon>
    </lineage>
</organism>